<name>U4KXY3_PYROM</name>
<keyword evidence="2" id="KW-1185">Reference proteome</keyword>
<dbReference type="EMBL" id="HF935288">
    <property type="protein sequence ID" value="CCX06395.1"/>
    <property type="molecule type" value="Genomic_DNA"/>
</dbReference>
<protein>
    <submittedName>
        <fullName evidence="1">Uncharacterized protein</fullName>
    </submittedName>
</protein>
<evidence type="ECO:0000313" key="1">
    <source>
        <dbReference type="EMBL" id="CCX06395.1"/>
    </source>
</evidence>
<accession>U4KXY3</accession>
<evidence type="ECO:0000313" key="2">
    <source>
        <dbReference type="Proteomes" id="UP000018144"/>
    </source>
</evidence>
<organism evidence="1 2">
    <name type="scientific">Pyronema omphalodes (strain CBS 100304)</name>
    <name type="common">Pyronema confluens</name>
    <dbReference type="NCBI Taxonomy" id="1076935"/>
    <lineage>
        <taxon>Eukaryota</taxon>
        <taxon>Fungi</taxon>
        <taxon>Dikarya</taxon>
        <taxon>Ascomycota</taxon>
        <taxon>Pezizomycotina</taxon>
        <taxon>Pezizomycetes</taxon>
        <taxon>Pezizales</taxon>
        <taxon>Pyronemataceae</taxon>
        <taxon>Pyronema</taxon>
    </lineage>
</organism>
<dbReference type="Proteomes" id="UP000018144">
    <property type="component" value="Unassembled WGS sequence"/>
</dbReference>
<sequence length="12" mass="1530">MQVTEQLLRHFK</sequence>
<reference evidence="1 2" key="1">
    <citation type="journal article" date="2013" name="PLoS Genet.">
        <title>The genome and development-dependent transcriptomes of Pyronema confluens: a window into fungal evolution.</title>
        <authorList>
            <person name="Traeger S."/>
            <person name="Altegoer F."/>
            <person name="Freitag M."/>
            <person name="Gabaldon T."/>
            <person name="Kempken F."/>
            <person name="Kumar A."/>
            <person name="Marcet-Houben M."/>
            <person name="Poggeler S."/>
            <person name="Stajich J.E."/>
            <person name="Nowrousian M."/>
        </authorList>
    </citation>
    <scope>NUCLEOTIDE SEQUENCE [LARGE SCALE GENOMIC DNA]</scope>
    <source>
        <strain evidence="2">CBS 100304</strain>
        <tissue evidence="1">Vegetative mycelium</tissue>
    </source>
</reference>
<gene>
    <name evidence="1" type="ORF">PCON_05982</name>
</gene>
<proteinExistence type="predicted"/>